<protein>
    <submittedName>
        <fullName evidence="7">Uncharacterized protein</fullName>
    </submittedName>
</protein>
<dbReference type="SMART" id="SM00248">
    <property type="entry name" value="ANK"/>
    <property type="match status" value="7"/>
</dbReference>
<dbReference type="InterPro" id="IPR027417">
    <property type="entry name" value="P-loop_NTPase"/>
</dbReference>
<dbReference type="OrthoDB" id="163438at2759"/>
<feature type="region of interest" description="Disordered" evidence="3">
    <location>
        <begin position="18"/>
        <end position="42"/>
    </location>
</feature>
<dbReference type="STRING" id="1849047.A0A3D8RUA2"/>
<dbReference type="InterPro" id="IPR031359">
    <property type="entry name" value="NACHT_N"/>
</dbReference>
<proteinExistence type="predicted"/>
<organism evidence="7 8">
    <name type="scientific">Coleophoma cylindrospora</name>
    <dbReference type="NCBI Taxonomy" id="1849047"/>
    <lineage>
        <taxon>Eukaryota</taxon>
        <taxon>Fungi</taxon>
        <taxon>Dikarya</taxon>
        <taxon>Ascomycota</taxon>
        <taxon>Pezizomycotina</taxon>
        <taxon>Leotiomycetes</taxon>
        <taxon>Helotiales</taxon>
        <taxon>Dermateaceae</taxon>
        <taxon>Coleophoma</taxon>
    </lineage>
</organism>
<keyword evidence="8" id="KW-1185">Reference proteome</keyword>
<evidence type="ECO:0000256" key="2">
    <source>
        <dbReference type="PROSITE-ProRule" id="PRU00023"/>
    </source>
</evidence>
<evidence type="ECO:0000259" key="4">
    <source>
        <dbReference type="Pfam" id="PF17100"/>
    </source>
</evidence>
<dbReference type="Pfam" id="PF17100">
    <property type="entry name" value="NACHT_N"/>
    <property type="match status" value="1"/>
</dbReference>
<sequence>MSFLRKLKVKIRGPELSATSLPVCPPQDSPKHGGRSTLASPEKDKNLDLWDEAYSTLARNPDLSGLLRDYEAIILQDAAGGADKVSALELQAYYDAELSSKREQMERVLARKSQALQDSRLKVKFAPGKEIEVGKYFDKAIGGVLWAKDFVSSAVSAEPHAALAWAGLLLNPAQQRDAAIEAVATIADIVRRSKVIDSVYRDTSASEADLRALKKEFEAKRVKLYASILEVEAQLICQFSQRKIMRWAKDVIMLRPWPTMVADIKKLEALSDDDRKVLDSEKLNAGFARLDSGLEVILRQMKISGAENKKAHEQQQSWRETDEQRINEAETGRILAWISGVPFEEHHKYNCKKRLPGTGAWLFDVVRQPIFNKWLAEGKAAKVSVHADAGSDSASSIMWLLGGIGVGKTTLMSNVIEKILSLPKSDSVCAYFYCERGGLERSAPIDIFRCITRQLAFDPITHCVRAPVLREYELRKKKQFAAGKFSIEECVNLILEMIPTMPPTTIIIDAIDECDSDQRWQLLESVATISSTCTENFKMLLSSRTDEGLDNSIEGAMNLYLDIADNKRDIENFIDDGVIKVSRSRLRTLLRGNVSDDLKKAISDTLKDQAQGMFRWVELQFELICDSERVKREKDVYDLLGKLPKTLAASYDKILLKIESLTPGSRRITKHALSWILCAKRQMAIPELLAAACMDLDGNIDRIDEQDLLQYCCSLIRADHESNCFRPAHPSVRDYLAEHAEFNAKVIQHLAVERCLTEFLTNDKEHSISSEERLPFQNYATTFLSHHLEDIWPHESENLPQSPRFQKFFSLRPESTPSAAFCFWIQMIKQYHQYIRYSNYPLLTFVEGGHDDEDDDDDKTSSHSPLGTKSLIYAASHFGFLSILKSLVDTNDGAPRRNLLDELPIQLALRRGNVRSAELLLAQPIPISAAETEKLLDINHPFLNKAWTSHDIKMKKWVEKEAEACQWSEEEQVIYRPQRLLLSYALGPAVKSGDTNLVAWLLEQGAPENAFHGKPYEGSVLHAAVEAQNEEMVKVLLGAGADPMFPALDWSYRNPVDAAIAHGYESILRCLLNRQSEAVVDQALLHAAHHRTMLGTMDDASEKSVSAISWIMELSPSQNGLNQALFVAVASNSQPVTELLLECGAQLSPQPVTKYGKLPREFDTEDISAETPLQIAIQGDMRDMVVYLLDNPFQRARIEESVTSKDGEEVSLLELAISTHSRNVLKLLLERGAPIVPTLMDKAVLVNGTNGEIHEDNENAFFLQELTERYPDIKERLSKDNSFADSLLHKVLDHRTYESTFTDRYVAGSPSVIRMLLEIGFSNREIEASFLRIAFQKCSVATCVLLLVHGAEVYDASAKYLHAVAKRPEVCEEHRGLRWKEYGWGHRRICAMADLALLLLERGLDPWEPSSNGIPLQIAMRILSEGPKENDSNFPAKVTVFKAWTGNLTAYLDFSSDVTSGRMYYNDHLSQTTIWANPWTGYPSTWLQAWTAAGCVIMLDVEHMGVIWRQSQTQHGSASINEEWNEGTHEKVYYFLVGDGDEQQKIIIGESRVVPFEFPGEGYREYLPGFYHGGVTVEDESTMAV</sequence>
<dbReference type="PROSITE" id="PS50088">
    <property type="entry name" value="ANK_REPEAT"/>
    <property type="match status" value="1"/>
</dbReference>
<reference evidence="7 8" key="1">
    <citation type="journal article" date="2018" name="IMA Fungus">
        <title>IMA Genome-F 9: Draft genome sequence of Annulohypoxylon stygium, Aspergillus mulundensis, Berkeleyomyces basicola (syn. Thielaviopsis basicola), Ceratocystis smalleyi, two Cercospora beticola strains, Coleophoma cylindrospora, Fusarium fracticaudum, Phialophora cf. hyalina, and Morchella septimelata.</title>
        <authorList>
            <person name="Wingfield B.D."/>
            <person name="Bills G.F."/>
            <person name="Dong Y."/>
            <person name="Huang W."/>
            <person name="Nel W.J."/>
            <person name="Swalarsk-Parry B.S."/>
            <person name="Vaghefi N."/>
            <person name="Wilken P.M."/>
            <person name="An Z."/>
            <person name="de Beer Z.W."/>
            <person name="De Vos L."/>
            <person name="Chen L."/>
            <person name="Duong T.A."/>
            <person name="Gao Y."/>
            <person name="Hammerbacher A."/>
            <person name="Kikkert J.R."/>
            <person name="Li Y."/>
            <person name="Li H."/>
            <person name="Li K."/>
            <person name="Li Q."/>
            <person name="Liu X."/>
            <person name="Ma X."/>
            <person name="Naidoo K."/>
            <person name="Pethybridge S.J."/>
            <person name="Sun J."/>
            <person name="Steenkamp E.T."/>
            <person name="van der Nest M.A."/>
            <person name="van Wyk S."/>
            <person name="Wingfield M.J."/>
            <person name="Xiong C."/>
            <person name="Yue Q."/>
            <person name="Zhang X."/>
        </authorList>
    </citation>
    <scope>NUCLEOTIDE SEQUENCE [LARGE SCALE GENOMIC DNA]</scope>
    <source>
        <strain evidence="7 8">BP6252</strain>
    </source>
</reference>
<name>A0A3D8RUA2_9HELO</name>
<dbReference type="Gene3D" id="3.40.50.300">
    <property type="entry name" value="P-loop containing nucleotide triphosphate hydrolases"/>
    <property type="match status" value="1"/>
</dbReference>
<dbReference type="Proteomes" id="UP000256645">
    <property type="component" value="Unassembled WGS sequence"/>
</dbReference>
<gene>
    <name evidence="7" type="ORF">BP6252_05591</name>
</gene>
<dbReference type="InterPro" id="IPR002110">
    <property type="entry name" value="Ankyrin_rpt"/>
</dbReference>
<dbReference type="SUPFAM" id="SSF48403">
    <property type="entry name" value="Ankyrin repeat"/>
    <property type="match status" value="1"/>
</dbReference>
<evidence type="ECO:0000313" key="8">
    <source>
        <dbReference type="Proteomes" id="UP000256645"/>
    </source>
</evidence>
<evidence type="ECO:0000256" key="1">
    <source>
        <dbReference type="ARBA" id="ARBA00022737"/>
    </source>
</evidence>
<keyword evidence="1" id="KW-0677">Repeat</keyword>
<dbReference type="InterPro" id="IPR036770">
    <property type="entry name" value="Ankyrin_rpt-contain_sf"/>
</dbReference>
<evidence type="ECO:0000259" key="6">
    <source>
        <dbReference type="Pfam" id="PF24883"/>
    </source>
</evidence>
<dbReference type="Gene3D" id="1.25.40.20">
    <property type="entry name" value="Ankyrin repeat-containing domain"/>
    <property type="match status" value="2"/>
</dbReference>
<evidence type="ECO:0000313" key="7">
    <source>
        <dbReference type="EMBL" id="RDW77538.1"/>
    </source>
</evidence>
<feature type="repeat" description="ANK" evidence="2">
    <location>
        <begin position="1016"/>
        <end position="1042"/>
    </location>
</feature>
<feature type="domain" description="Nephrocystin 3-like N-terminal" evidence="6">
    <location>
        <begin position="391"/>
        <end position="544"/>
    </location>
</feature>
<dbReference type="Pfam" id="PF24883">
    <property type="entry name" value="NPHP3_N"/>
    <property type="match status" value="1"/>
</dbReference>
<keyword evidence="2" id="KW-0040">ANK repeat</keyword>
<dbReference type="Pfam" id="PF12796">
    <property type="entry name" value="Ank_2"/>
    <property type="match status" value="1"/>
</dbReference>
<evidence type="ECO:0000256" key="3">
    <source>
        <dbReference type="SAM" id="MobiDB-lite"/>
    </source>
</evidence>
<dbReference type="PROSITE" id="PS50297">
    <property type="entry name" value="ANK_REP_REGION"/>
    <property type="match status" value="1"/>
</dbReference>
<evidence type="ECO:0000259" key="5">
    <source>
        <dbReference type="Pfam" id="PF22939"/>
    </source>
</evidence>
<accession>A0A3D8RUA2</accession>
<comment type="caution">
    <text evidence="7">The sequence shown here is derived from an EMBL/GenBank/DDBJ whole genome shotgun (WGS) entry which is preliminary data.</text>
</comment>
<dbReference type="PANTHER" id="PTHR10039:SF16">
    <property type="entry name" value="GPI INOSITOL-DEACYLASE"/>
    <property type="match status" value="1"/>
</dbReference>
<dbReference type="SUPFAM" id="SSF52540">
    <property type="entry name" value="P-loop containing nucleoside triphosphate hydrolases"/>
    <property type="match status" value="1"/>
</dbReference>
<dbReference type="Pfam" id="PF22939">
    <property type="entry name" value="WHD_GPIID"/>
    <property type="match status" value="1"/>
</dbReference>
<feature type="domain" description="GPI inositol-deacylase winged helix" evidence="5">
    <location>
        <begin position="665"/>
        <end position="739"/>
    </location>
</feature>
<dbReference type="PANTHER" id="PTHR10039">
    <property type="entry name" value="AMELOGENIN"/>
    <property type="match status" value="1"/>
</dbReference>
<dbReference type="InterPro" id="IPR054471">
    <property type="entry name" value="GPIID_WHD"/>
</dbReference>
<dbReference type="InterPro" id="IPR056884">
    <property type="entry name" value="NPHP3-like_N"/>
</dbReference>
<dbReference type="EMBL" id="PDLM01000005">
    <property type="protein sequence ID" value="RDW77538.1"/>
    <property type="molecule type" value="Genomic_DNA"/>
</dbReference>
<feature type="domain" description="NWD NACHT-NTPase N-terminal" evidence="4">
    <location>
        <begin position="48"/>
        <end position="274"/>
    </location>
</feature>